<accession>A0A8J3VQY0</accession>
<evidence type="ECO:0000256" key="1">
    <source>
        <dbReference type="ARBA" id="ARBA00004651"/>
    </source>
</evidence>
<name>A0A8J3VQY0_9ACTN</name>
<evidence type="ECO:0000313" key="10">
    <source>
        <dbReference type="Proteomes" id="UP000642748"/>
    </source>
</evidence>
<dbReference type="CDD" id="cd06261">
    <property type="entry name" value="TM_PBP2"/>
    <property type="match status" value="1"/>
</dbReference>
<evidence type="ECO:0000313" key="9">
    <source>
        <dbReference type="EMBL" id="GIH15579.1"/>
    </source>
</evidence>
<dbReference type="EMBL" id="BONZ01000035">
    <property type="protein sequence ID" value="GIH15579.1"/>
    <property type="molecule type" value="Genomic_DNA"/>
</dbReference>
<keyword evidence="10" id="KW-1185">Reference proteome</keyword>
<dbReference type="SUPFAM" id="SSF161098">
    <property type="entry name" value="MetI-like"/>
    <property type="match status" value="1"/>
</dbReference>
<evidence type="ECO:0000256" key="4">
    <source>
        <dbReference type="ARBA" id="ARBA00022692"/>
    </source>
</evidence>
<dbReference type="Gene3D" id="1.10.3720.10">
    <property type="entry name" value="MetI-like"/>
    <property type="match status" value="1"/>
</dbReference>
<evidence type="ECO:0000256" key="3">
    <source>
        <dbReference type="ARBA" id="ARBA00022475"/>
    </source>
</evidence>
<dbReference type="PROSITE" id="PS50928">
    <property type="entry name" value="ABC_TM1"/>
    <property type="match status" value="1"/>
</dbReference>
<dbReference type="InterPro" id="IPR000515">
    <property type="entry name" value="MetI-like"/>
</dbReference>
<feature type="domain" description="ABC transmembrane type-1" evidence="8">
    <location>
        <begin position="70"/>
        <end position="261"/>
    </location>
</feature>
<keyword evidence="5 7" id="KW-1133">Transmembrane helix</keyword>
<dbReference type="PANTHER" id="PTHR32243:SF18">
    <property type="entry name" value="INNER MEMBRANE ABC TRANSPORTER PERMEASE PROTEIN YCJP"/>
    <property type="match status" value="1"/>
</dbReference>
<evidence type="ECO:0000259" key="8">
    <source>
        <dbReference type="PROSITE" id="PS50928"/>
    </source>
</evidence>
<feature type="transmembrane region" description="Helical" evidence="7">
    <location>
        <begin position="74"/>
        <end position="94"/>
    </location>
</feature>
<evidence type="ECO:0000256" key="7">
    <source>
        <dbReference type="RuleBase" id="RU363032"/>
    </source>
</evidence>
<feature type="transmembrane region" description="Helical" evidence="7">
    <location>
        <begin position="240"/>
        <end position="261"/>
    </location>
</feature>
<gene>
    <name evidence="9" type="ORF">Raf01_37510</name>
</gene>
<keyword evidence="6 7" id="KW-0472">Membrane</keyword>
<dbReference type="AlphaFoldDB" id="A0A8J3VQY0"/>
<dbReference type="GO" id="GO:0005886">
    <property type="term" value="C:plasma membrane"/>
    <property type="evidence" value="ECO:0007669"/>
    <property type="project" value="UniProtKB-SubCell"/>
</dbReference>
<evidence type="ECO:0000256" key="5">
    <source>
        <dbReference type="ARBA" id="ARBA00022989"/>
    </source>
</evidence>
<feature type="transmembrane region" description="Helical" evidence="7">
    <location>
        <begin position="9"/>
        <end position="30"/>
    </location>
</feature>
<feature type="transmembrane region" description="Helical" evidence="7">
    <location>
        <begin position="141"/>
        <end position="161"/>
    </location>
</feature>
<evidence type="ECO:0000256" key="2">
    <source>
        <dbReference type="ARBA" id="ARBA00022448"/>
    </source>
</evidence>
<comment type="similarity">
    <text evidence="7">Belongs to the binding-protein-dependent transport system permease family.</text>
</comment>
<dbReference type="InterPro" id="IPR035906">
    <property type="entry name" value="MetI-like_sf"/>
</dbReference>
<proteinExistence type="inferred from homology"/>
<dbReference type="PANTHER" id="PTHR32243">
    <property type="entry name" value="MALTOSE TRANSPORT SYSTEM PERMEASE-RELATED"/>
    <property type="match status" value="1"/>
</dbReference>
<dbReference type="RefSeq" id="WP_203919204.1">
    <property type="nucleotide sequence ID" value="NZ_BONZ01000035.1"/>
</dbReference>
<feature type="transmembrane region" description="Helical" evidence="7">
    <location>
        <begin position="106"/>
        <end position="129"/>
    </location>
</feature>
<evidence type="ECO:0000256" key="6">
    <source>
        <dbReference type="ARBA" id="ARBA00023136"/>
    </source>
</evidence>
<sequence length="276" mass="30346">MSRGRLRTLVWTVCGLAVVVVWVFPVYWMANTAFKPGKDMQTVTPQFWPHHPSVANFRIVVTDPVFWRALRNSAIVTGLTVVAAMVVAFLAALAIARFRFHGRKAFVFAVMIVQMVPLNAVVIPLFLMFNRARLTDTVPGLVLAYLAFAMPFAVWTLRGFLANIPVELEEAAMVDGCGRFSAFIRIVLPLVLPGLVATSVYTMILAWNEFMLTYFLISSPGNYTLPLWLTHFTLGEGTEYGPLMAGSTLIAVPVVAFFMAVQRRVAGGLTAGAVKG</sequence>
<feature type="transmembrane region" description="Helical" evidence="7">
    <location>
        <begin position="182"/>
        <end position="207"/>
    </location>
</feature>
<comment type="caution">
    <text evidence="9">The sequence shown here is derived from an EMBL/GenBank/DDBJ whole genome shotgun (WGS) entry which is preliminary data.</text>
</comment>
<keyword evidence="3" id="KW-1003">Cell membrane</keyword>
<keyword evidence="2 7" id="KW-0813">Transport</keyword>
<organism evidence="9 10">
    <name type="scientific">Rugosimonospora africana</name>
    <dbReference type="NCBI Taxonomy" id="556532"/>
    <lineage>
        <taxon>Bacteria</taxon>
        <taxon>Bacillati</taxon>
        <taxon>Actinomycetota</taxon>
        <taxon>Actinomycetes</taxon>
        <taxon>Micromonosporales</taxon>
        <taxon>Micromonosporaceae</taxon>
        <taxon>Rugosimonospora</taxon>
    </lineage>
</organism>
<comment type="subcellular location">
    <subcellularLocation>
        <location evidence="1 7">Cell membrane</location>
        <topology evidence="1 7">Multi-pass membrane protein</topology>
    </subcellularLocation>
</comment>
<dbReference type="InterPro" id="IPR050901">
    <property type="entry name" value="BP-dep_ABC_trans_perm"/>
</dbReference>
<protein>
    <submittedName>
        <fullName evidence="9">Sugar ABC transporter permease</fullName>
    </submittedName>
</protein>
<keyword evidence="4 7" id="KW-0812">Transmembrane</keyword>
<reference evidence="9" key="1">
    <citation type="submission" date="2021-01" db="EMBL/GenBank/DDBJ databases">
        <title>Whole genome shotgun sequence of Rugosimonospora africana NBRC 104875.</title>
        <authorList>
            <person name="Komaki H."/>
            <person name="Tamura T."/>
        </authorList>
    </citation>
    <scope>NUCLEOTIDE SEQUENCE</scope>
    <source>
        <strain evidence="9">NBRC 104875</strain>
    </source>
</reference>
<dbReference type="GO" id="GO:0055085">
    <property type="term" value="P:transmembrane transport"/>
    <property type="evidence" value="ECO:0007669"/>
    <property type="project" value="InterPro"/>
</dbReference>
<dbReference type="Pfam" id="PF00528">
    <property type="entry name" value="BPD_transp_1"/>
    <property type="match status" value="1"/>
</dbReference>
<dbReference type="Proteomes" id="UP000642748">
    <property type="component" value="Unassembled WGS sequence"/>
</dbReference>